<feature type="region of interest" description="Disordered" evidence="4">
    <location>
        <begin position="1"/>
        <end position="35"/>
    </location>
</feature>
<evidence type="ECO:0000256" key="4">
    <source>
        <dbReference type="SAM" id="MobiDB-lite"/>
    </source>
</evidence>
<proteinExistence type="inferred from homology"/>
<dbReference type="Gene3D" id="3.40.190.10">
    <property type="entry name" value="Periplasmic binding protein-like II"/>
    <property type="match status" value="2"/>
</dbReference>
<keyword evidence="3" id="KW-0732">Signal</keyword>
<keyword evidence="2" id="KW-0813">Transport</keyword>
<name>A0ABP9HAY5_9ACTN</name>
<evidence type="ECO:0000313" key="7">
    <source>
        <dbReference type="Proteomes" id="UP001500466"/>
    </source>
</evidence>
<dbReference type="EMBL" id="BAABHS010000010">
    <property type="protein sequence ID" value="GAA4965935.1"/>
    <property type="molecule type" value="Genomic_DNA"/>
</dbReference>
<feature type="domain" description="Solute-binding protein family 3/N-terminal" evidence="5">
    <location>
        <begin position="122"/>
        <end position="346"/>
    </location>
</feature>
<dbReference type="Proteomes" id="UP001500466">
    <property type="component" value="Unassembled WGS sequence"/>
</dbReference>
<dbReference type="InterPro" id="IPR051455">
    <property type="entry name" value="Bact_solute-bind_prot3"/>
</dbReference>
<dbReference type="Pfam" id="PF00497">
    <property type="entry name" value="SBP_bac_3"/>
    <property type="match status" value="1"/>
</dbReference>
<dbReference type="SMART" id="SM00062">
    <property type="entry name" value="PBPb"/>
    <property type="match status" value="1"/>
</dbReference>
<protein>
    <submittedName>
        <fullName evidence="6">Glutamate ABC transporter substrate-binding protein</fullName>
    </submittedName>
</protein>
<dbReference type="InterPro" id="IPR001638">
    <property type="entry name" value="Solute-binding_3/MltF_N"/>
</dbReference>
<comment type="similarity">
    <text evidence="1">Belongs to the bacterial solute-binding protein 3 family.</text>
</comment>
<dbReference type="CDD" id="cd13690">
    <property type="entry name" value="PBP2_GluB"/>
    <property type="match status" value="1"/>
</dbReference>
<evidence type="ECO:0000313" key="6">
    <source>
        <dbReference type="EMBL" id="GAA4965935.1"/>
    </source>
</evidence>
<dbReference type="PANTHER" id="PTHR30085">
    <property type="entry name" value="AMINO ACID ABC TRANSPORTER PERMEASE"/>
    <property type="match status" value="1"/>
</dbReference>
<evidence type="ECO:0000259" key="5">
    <source>
        <dbReference type="SMART" id="SM00062"/>
    </source>
</evidence>
<feature type="compositionally biased region" description="Basic residues" evidence="4">
    <location>
        <begin position="1"/>
        <end position="15"/>
    </location>
</feature>
<dbReference type="SUPFAM" id="SSF53850">
    <property type="entry name" value="Periplasmic binding protein-like II"/>
    <property type="match status" value="1"/>
</dbReference>
<accession>A0ABP9HAY5</accession>
<keyword evidence="7" id="KW-1185">Reference proteome</keyword>
<evidence type="ECO:0000256" key="1">
    <source>
        <dbReference type="ARBA" id="ARBA00010333"/>
    </source>
</evidence>
<organism evidence="6 7">
    <name type="scientific">Yinghuangia aomiensis</name>
    <dbReference type="NCBI Taxonomy" id="676205"/>
    <lineage>
        <taxon>Bacteria</taxon>
        <taxon>Bacillati</taxon>
        <taxon>Actinomycetota</taxon>
        <taxon>Actinomycetes</taxon>
        <taxon>Kitasatosporales</taxon>
        <taxon>Streptomycetaceae</taxon>
        <taxon>Yinghuangia</taxon>
    </lineage>
</organism>
<dbReference type="PANTHER" id="PTHR30085:SF6">
    <property type="entry name" value="ABC TRANSPORTER GLUTAMINE-BINDING PROTEIN GLNH"/>
    <property type="match status" value="1"/>
</dbReference>
<evidence type="ECO:0000256" key="2">
    <source>
        <dbReference type="ARBA" id="ARBA00022448"/>
    </source>
</evidence>
<reference evidence="7" key="1">
    <citation type="journal article" date="2019" name="Int. J. Syst. Evol. Microbiol.">
        <title>The Global Catalogue of Microorganisms (GCM) 10K type strain sequencing project: providing services to taxonomists for standard genome sequencing and annotation.</title>
        <authorList>
            <consortium name="The Broad Institute Genomics Platform"/>
            <consortium name="The Broad Institute Genome Sequencing Center for Infectious Disease"/>
            <person name="Wu L."/>
            <person name="Ma J."/>
        </authorList>
    </citation>
    <scope>NUCLEOTIDE SEQUENCE [LARGE SCALE GENOMIC DNA]</scope>
    <source>
        <strain evidence="7">JCM 17986</strain>
    </source>
</reference>
<comment type="caution">
    <text evidence="6">The sequence shown here is derived from an EMBL/GenBank/DDBJ whole genome shotgun (WGS) entry which is preliminary data.</text>
</comment>
<dbReference type="RefSeq" id="WP_345676234.1">
    <property type="nucleotide sequence ID" value="NZ_BAABHS010000010.1"/>
</dbReference>
<gene>
    <name evidence="6" type="ORF">GCM10023205_32990</name>
</gene>
<sequence>MERFGVRRQRSRRRGLRSENGRGAVRSEAGPTAARTGRRLGVAVALAAVLTGSGCAASTDVGPVLPAAVPRVPNPVGSVVPYTGPAPAPDCDVRQSLTPSTLPSPGRMPAGGTLAAIQSRGWLTVGVDQATQYFAAPNPSTGVLEGFDIAMAREVAKAIFGDPEKIRFRVVTPAQRMQVLKAGQVDLVVDTLSITCDRRKDADFTGPYYTDSQMLLVPVNSDAKRLEDLGGQKVCASVGSTLIQRILETDVTPKPIAYGVTDRADCLVAMQRGEVAAATTYQGLLAGLAVQDPQTKIVGTANTVEYQGFGVPKGHEDFVRFLNAHLERIKGNGTWQQIYDTWIKDRVPGQGPPAASYKG</sequence>
<evidence type="ECO:0000256" key="3">
    <source>
        <dbReference type="ARBA" id="ARBA00022729"/>
    </source>
</evidence>